<evidence type="ECO:0000256" key="7">
    <source>
        <dbReference type="ARBA" id="ARBA00047508"/>
    </source>
</evidence>
<dbReference type="GO" id="GO:0003849">
    <property type="term" value="F:3-deoxy-7-phosphoheptulonate synthase activity"/>
    <property type="evidence" value="ECO:0007669"/>
    <property type="project" value="UniProtKB-EC"/>
</dbReference>
<protein>
    <recommendedName>
        <fullName evidence="8">Phospho-2-dehydro-3-deoxyheptonate aldolase</fullName>
        <ecNumber evidence="8">2.5.1.54</ecNumber>
    </recommendedName>
</protein>
<keyword evidence="4 8" id="KW-0028">Amino-acid biosynthesis</keyword>
<evidence type="ECO:0000256" key="8">
    <source>
        <dbReference type="PIRNR" id="PIRNR001361"/>
    </source>
</evidence>
<dbReference type="SUPFAM" id="SSF51569">
    <property type="entry name" value="Aldolase"/>
    <property type="match status" value="1"/>
</dbReference>
<dbReference type="AlphaFoldDB" id="A0AAV2VIF4"/>
<dbReference type="GO" id="GO:0042802">
    <property type="term" value="F:identical protein binding"/>
    <property type="evidence" value="ECO:0007669"/>
    <property type="project" value="UniProtKB-ARBA"/>
</dbReference>
<dbReference type="EMBL" id="CAOF01000015">
    <property type="protein sequence ID" value="CCO44437.1"/>
    <property type="molecule type" value="Genomic_DNA"/>
</dbReference>
<keyword evidence="6 8" id="KW-0057">Aromatic amino acid biosynthesis</keyword>
<comment type="catalytic activity">
    <reaction evidence="7 8">
        <text>D-erythrose 4-phosphate + phosphoenolpyruvate + H2O = 7-phospho-2-dehydro-3-deoxy-D-arabino-heptonate + phosphate</text>
        <dbReference type="Rhea" id="RHEA:14717"/>
        <dbReference type="ChEBI" id="CHEBI:15377"/>
        <dbReference type="ChEBI" id="CHEBI:16897"/>
        <dbReference type="ChEBI" id="CHEBI:43474"/>
        <dbReference type="ChEBI" id="CHEBI:58394"/>
        <dbReference type="ChEBI" id="CHEBI:58702"/>
        <dbReference type="EC" id="2.5.1.54"/>
    </reaction>
</comment>
<dbReference type="InterPro" id="IPR006218">
    <property type="entry name" value="DAHP1/KDSA"/>
</dbReference>
<reference evidence="10 11" key="1">
    <citation type="journal article" date="2013" name="ISME J.">
        <title>Comparative genomics of pathogenic lineages of Vibrio nigripulchritudo identifies virulence-associated traits.</title>
        <authorList>
            <person name="Goudenege D."/>
            <person name="Labreuche Y."/>
            <person name="Krin E."/>
            <person name="Ansquer D."/>
            <person name="Mangenot S."/>
            <person name="Calteau A."/>
            <person name="Medigue C."/>
            <person name="Mazel D."/>
            <person name="Polz M.F."/>
            <person name="Le Roux F."/>
        </authorList>
    </citation>
    <scope>NUCLEOTIDE SEQUENCE [LARGE SCALE GENOMIC DNA]</scope>
    <source>
        <strain evidence="10 11">SOn1</strain>
    </source>
</reference>
<evidence type="ECO:0000256" key="2">
    <source>
        <dbReference type="ARBA" id="ARBA00004688"/>
    </source>
</evidence>
<evidence type="ECO:0000256" key="5">
    <source>
        <dbReference type="ARBA" id="ARBA00022679"/>
    </source>
</evidence>
<sequence length="376" mass="41601">MYSSLIEVGVILSLQVMEMQKSELSNIHISDEQVLITPNALKEKIPLSENARRFIQQSRQEIANILDKKDHRLLVVCGPCSIHDIDAAKEYAKRLKALSEKLNDQLYIVMRVYFEKPRTTVGWKGLINDPHLNGTFDIEHGLHVARQLLVDLAEMEIPLATEALDPISPQYLADTFSWAAIGARTTESQTHREMASGLSMPVGFKNGTDGSLATAINAMQAASSGHRFMGINREGQVALLTTQGNPHGHVILRGGKQTNYDSVSVAECEEEMAKSGLDAALMVDCSHANSRKDFSRQPLVAEDVIHQIREGNKSIIGLMIESHINEGNQASDIPVDQMAYGVSITDACINWDTTEALLTHAHQELVPFLEDRIKDQ</sequence>
<dbReference type="Gene3D" id="3.20.20.70">
    <property type="entry name" value="Aldolase class I"/>
    <property type="match status" value="1"/>
</dbReference>
<organism evidence="10 11">
    <name type="scientific">Vibrio nigripulchritudo SOn1</name>
    <dbReference type="NCBI Taxonomy" id="1238450"/>
    <lineage>
        <taxon>Bacteria</taxon>
        <taxon>Pseudomonadati</taxon>
        <taxon>Pseudomonadota</taxon>
        <taxon>Gammaproteobacteria</taxon>
        <taxon>Vibrionales</taxon>
        <taxon>Vibrionaceae</taxon>
        <taxon>Vibrio</taxon>
    </lineage>
</organism>
<evidence type="ECO:0000256" key="4">
    <source>
        <dbReference type="ARBA" id="ARBA00022605"/>
    </source>
</evidence>
<dbReference type="PANTHER" id="PTHR21225">
    <property type="entry name" value="PHOSPHO-2-DEHYDRO-3-DEOXYHEPTONATE ALDOLASE DAHP SYNTHETASE"/>
    <property type="match status" value="1"/>
</dbReference>
<dbReference type="Pfam" id="PF00793">
    <property type="entry name" value="DAHP_synth_1"/>
    <property type="match status" value="1"/>
</dbReference>
<evidence type="ECO:0000256" key="6">
    <source>
        <dbReference type="ARBA" id="ARBA00023141"/>
    </source>
</evidence>
<evidence type="ECO:0000256" key="1">
    <source>
        <dbReference type="ARBA" id="ARBA00003726"/>
    </source>
</evidence>
<feature type="domain" description="DAHP synthetase I/KDSA" evidence="9">
    <location>
        <begin position="61"/>
        <end position="358"/>
    </location>
</feature>
<gene>
    <name evidence="10" type="primary">aroF</name>
    <name evidence="10" type="ORF">VIBNISOn1_1110010</name>
</gene>
<dbReference type="NCBIfam" id="NF009395">
    <property type="entry name" value="PRK12755.1"/>
    <property type="match status" value="1"/>
</dbReference>
<dbReference type="EC" id="2.5.1.54" evidence="8"/>
<accession>A0AAV2VIF4</accession>
<evidence type="ECO:0000256" key="3">
    <source>
        <dbReference type="ARBA" id="ARBA00007985"/>
    </source>
</evidence>
<comment type="function">
    <text evidence="1 8">Stereospecific condensation of phosphoenolpyruvate (PEP) and D-erythrose-4-phosphate (E4P) giving rise to 3-deoxy-D-arabino-heptulosonate-7-phosphate (DAHP).</text>
</comment>
<proteinExistence type="inferred from homology"/>
<dbReference type="FunFam" id="3.20.20.70:FF:000005">
    <property type="entry name" value="Phospho-2-dehydro-3-deoxyheptonate aldolase"/>
    <property type="match status" value="1"/>
</dbReference>
<dbReference type="InterPro" id="IPR013785">
    <property type="entry name" value="Aldolase_TIM"/>
</dbReference>
<dbReference type="GO" id="GO:0008652">
    <property type="term" value="P:amino acid biosynthetic process"/>
    <property type="evidence" value="ECO:0007669"/>
    <property type="project" value="UniProtKB-KW"/>
</dbReference>
<dbReference type="Proteomes" id="UP000018211">
    <property type="component" value="Unassembled WGS sequence"/>
</dbReference>
<dbReference type="InterPro" id="IPR006219">
    <property type="entry name" value="DAHP_synth_1"/>
</dbReference>
<comment type="pathway">
    <text evidence="2 8">Metabolic intermediate biosynthesis; chorismate biosynthesis; chorismate from D-erythrose 4-phosphate and phosphoenolpyruvate: step 1/7.</text>
</comment>
<comment type="similarity">
    <text evidence="3 8">Belongs to the class-I DAHP synthase family.</text>
</comment>
<comment type="caution">
    <text evidence="10">The sequence shown here is derived from an EMBL/GenBank/DDBJ whole genome shotgun (WGS) entry which is preliminary data.</text>
</comment>
<dbReference type="PANTHER" id="PTHR21225:SF10">
    <property type="entry name" value="PHOSPHO-2-DEHYDRO-3-DEOXYHEPTONATE ALDOLASE, TYR-SENSITIVE"/>
    <property type="match status" value="1"/>
</dbReference>
<dbReference type="GO" id="GO:0009073">
    <property type="term" value="P:aromatic amino acid family biosynthetic process"/>
    <property type="evidence" value="ECO:0007669"/>
    <property type="project" value="UniProtKB-KW"/>
</dbReference>
<evidence type="ECO:0000259" key="9">
    <source>
        <dbReference type="Pfam" id="PF00793"/>
    </source>
</evidence>
<dbReference type="NCBIfam" id="TIGR00034">
    <property type="entry name" value="aroFGH"/>
    <property type="match status" value="1"/>
</dbReference>
<evidence type="ECO:0000313" key="11">
    <source>
        <dbReference type="Proteomes" id="UP000018211"/>
    </source>
</evidence>
<name>A0AAV2VIF4_9VIBR</name>
<dbReference type="GO" id="GO:0005737">
    <property type="term" value="C:cytoplasm"/>
    <property type="evidence" value="ECO:0007669"/>
    <property type="project" value="TreeGrafter"/>
</dbReference>
<keyword evidence="5 8" id="KW-0808">Transferase</keyword>
<dbReference type="PIRSF" id="PIRSF001361">
    <property type="entry name" value="DAHP_synthase"/>
    <property type="match status" value="1"/>
</dbReference>
<evidence type="ECO:0000313" key="10">
    <source>
        <dbReference type="EMBL" id="CCO44437.1"/>
    </source>
</evidence>